<dbReference type="GeneID" id="116304490"/>
<dbReference type="InParanoid" id="A0A6P8IVC3"/>
<evidence type="ECO:0000256" key="4">
    <source>
        <dbReference type="ARBA" id="ARBA00005037"/>
    </source>
</evidence>
<dbReference type="PIRSF" id="PIRSF000190">
    <property type="entry name" value="Pyd_amn-ph_oxd"/>
    <property type="match status" value="1"/>
</dbReference>
<dbReference type="InterPro" id="IPR019576">
    <property type="entry name" value="Pyridoxamine_oxidase_dimer_C"/>
</dbReference>
<dbReference type="Pfam" id="PF10590">
    <property type="entry name" value="PNP_phzG_C"/>
    <property type="match status" value="1"/>
</dbReference>
<dbReference type="NCBIfam" id="TIGR00558">
    <property type="entry name" value="pdxH"/>
    <property type="match status" value="1"/>
</dbReference>
<dbReference type="InterPro" id="IPR011576">
    <property type="entry name" value="Pyridox_Oxase_N"/>
</dbReference>
<dbReference type="NCBIfam" id="NF004231">
    <property type="entry name" value="PRK05679.1"/>
    <property type="match status" value="1"/>
</dbReference>
<dbReference type="PROSITE" id="PS01064">
    <property type="entry name" value="PYRIDOX_OXIDASE"/>
    <property type="match status" value="1"/>
</dbReference>
<dbReference type="GO" id="GO:0010181">
    <property type="term" value="F:FMN binding"/>
    <property type="evidence" value="ECO:0007669"/>
    <property type="project" value="InterPro"/>
</dbReference>
<keyword evidence="8" id="KW-0285">Flavoprotein</keyword>
<evidence type="ECO:0000256" key="1">
    <source>
        <dbReference type="ARBA" id="ARBA00001917"/>
    </source>
</evidence>
<dbReference type="Gene3D" id="2.30.110.10">
    <property type="entry name" value="Electron Transport, Fmn-binding Protein, Chain A"/>
    <property type="match status" value="1"/>
</dbReference>
<proteinExistence type="inferred from homology"/>
<keyword evidence="9" id="KW-0288">FMN</keyword>
<dbReference type="AlphaFoldDB" id="A0A6P8IVC3"/>
<comment type="subunit">
    <text evidence="6">Homodimer.</text>
</comment>
<comment type="cofactor">
    <cofactor evidence="1">
        <name>FMN</name>
        <dbReference type="ChEBI" id="CHEBI:58210"/>
    </cofactor>
</comment>
<dbReference type="InterPro" id="IPR019740">
    <property type="entry name" value="Pyridox_Oxase_CS"/>
</dbReference>
<dbReference type="PANTHER" id="PTHR10851:SF0">
    <property type="entry name" value="PYRIDOXINE-5'-PHOSPHATE OXIDASE"/>
    <property type="match status" value="1"/>
</dbReference>
<comment type="pathway">
    <text evidence="3">Cofactor metabolism; pyridoxal 5'-phosphate salvage; pyridoxal 5'-phosphate from pyridoxamine 5'-phosphate: step 1/1.</text>
</comment>
<feature type="domain" description="Pyridoxine 5'-phosphate oxidase dimerisation C-terminal" evidence="13">
    <location>
        <begin position="179"/>
        <end position="233"/>
    </location>
</feature>
<feature type="domain" description="Pyridoxamine 5'-phosphate oxidase N-terminal" evidence="12">
    <location>
        <begin position="46"/>
        <end position="155"/>
    </location>
</feature>
<evidence type="ECO:0000259" key="13">
    <source>
        <dbReference type="Pfam" id="PF10590"/>
    </source>
</evidence>
<dbReference type="GO" id="GO:0004733">
    <property type="term" value="F:pyridoxamine phosphate oxidase activity"/>
    <property type="evidence" value="ECO:0007669"/>
    <property type="project" value="UniProtKB-EC"/>
</dbReference>
<name>A0A6P8IVC3_ACTTE</name>
<organism evidence="14 15">
    <name type="scientific">Actinia tenebrosa</name>
    <name type="common">Australian red waratah sea anemone</name>
    <dbReference type="NCBI Taxonomy" id="6105"/>
    <lineage>
        <taxon>Eukaryota</taxon>
        <taxon>Metazoa</taxon>
        <taxon>Cnidaria</taxon>
        <taxon>Anthozoa</taxon>
        <taxon>Hexacorallia</taxon>
        <taxon>Actiniaria</taxon>
        <taxon>Actiniidae</taxon>
        <taxon>Actinia</taxon>
    </lineage>
</organism>
<dbReference type="OrthoDB" id="303614at2759"/>
<dbReference type="SUPFAM" id="SSF50475">
    <property type="entry name" value="FMN-binding split barrel"/>
    <property type="match status" value="1"/>
</dbReference>
<dbReference type="FunFam" id="2.30.110.10:FF:000005">
    <property type="entry name" value="NAD(P)H-hydrate epimerase"/>
    <property type="match status" value="1"/>
</dbReference>
<evidence type="ECO:0000256" key="8">
    <source>
        <dbReference type="ARBA" id="ARBA00022630"/>
    </source>
</evidence>
<sequence length="233" mass="26934">MLRKEEVASMRIDYKTEGFSEDDLVAKEPMKQFDVWFKMARESKDIQEANAMVLSTCGSDGQPSARTVLMKNYDDQGFTFFTNFTSTKGKQLMENPKACLLFYWPPLHRQVIIKGTAEKVSDEEATEYFHSRPRGSQIGACISRQSTVIPSREVLSEREKVLKERYADESIPVPKPDYWGGFLVRPESIEFWNGQTSRLHNRIRFRKLIPNEEIDSKLTKLGTNGWVYEMLSP</sequence>
<gene>
    <name evidence="15" type="primary">LOC116304490</name>
</gene>
<evidence type="ECO:0000256" key="2">
    <source>
        <dbReference type="ARBA" id="ARBA00003691"/>
    </source>
</evidence>
<comment type="pathway">
    <text evidence="4">Cofactor metabolism; pyridoxal 5'-phosphate salvage; pyridoxal 5'-phosphate from pyridoxine 5'-phosphate: step 1/1.</text>
</comment>
<comment type="function">
    <text evidence="2">Catalyzes the oxidation of either pyridoxine 5'-phosphate (PNP) or pyridoxamine 5'-phosphate (PMP) into pyridoxal 5'-phosphate (PLP).</text>
</comment>
<dbReference type="Pfam" id="PF01243">
    <property type="entry name" value="PNPOx_N"/>
    <property type="match status" value="1"/>
</dbReference>
<evidence type="ECO:0000256" key="11">
    <source>
        <dbReference type="ARBA" id="ARBA00023096"/>
    </source>
</evidence>
<protein>
    <recommendedName>
        <fullName evidence="7">pyridoxal 5'-phosphate synthase</fullName>
        <ecNumber evidence="7">1.4.3.5</ecNumber>
    </recommendedName>
</protein>
<dbReference type="FunCoup" id="A0A6P8IVC3">
    <property type="interactions" value="970"/>
</dbReference>
<dbReference type="UniPathway" id="UPA01068">
    <property type="reaction ID" value="UER00304"/>
</dbReference>
<dbReference type="Proteomes" id="UP000515163">
    <property type="component" value="Unplaced"/>
</dbReference>
<evidence type="ECO:0000313" key="15">
    <source>
        <dbReference type="RefSeq" id="XP_031570093.1"/>
    </source>
</evidence>
<dbReference type="HAMAP" id="MF_01629">
    <property type="entry name" value="PdxH"/>
    <property type="match status" value="1"/>
</dbReference>
<keyword evidence="10" id="KW-0560">Oxidoreductase</keyword>
<reference evidence="15" key="1">
    <citation type="submission" date="2025-08" db="UniProtKB">
        <authorList>
            <consortium name="RefSeq"/>
        </authorList>
    </citation>
    <scope>IDENTIFICATION</scope>
    <source>
        <tissue evidence="15">Tentacle</tissue>
    </source>
</reference>
<evidence type="ECO:0000256" key="5">
    <source>
        <dbReference type="ARBA" id="ARBA00007301"/>
    </source>
</evidence>
<keyword evidence="11" id="KW-0664">Pyridoxine biosynthesis</keyword>
<comment type="similarity">
    <text evidence="5">Belongs to the pyridoxamine 5'-phosphate oxidase family.</text>
</comment>
<evidence type="ECO:0000256" key="9">
    <source>
        <dbReference type="ARBA" id="ARBA00022643"/>
    </source>
</evidence>
<evidence type="ECO:0000256" key="7">
    <source>
        <dbReference type="ARBA" id="ARBA00012801"/>
    </source>
</evidence>
<evidence type="ECO:0000313" key="14">
    <source>
        <dbReference type="Proteomes" id="UP000515163"/>
    </source>
</evidence>
<evidence type="ECO:0000256" key="10">
    <source>
        <dbReference type="ARBA" id="ARBA00023002"/>
    </source>
</evidence>
<accession>A0A6P8IVC3</accession>
<dbReference type="InterPro" id="IPR000659">
    <property type="entry name" value="Pyridox_Oxase"/>
</dbReference>
<dbReference type="RefSeq" id="XP_031570093.1">
    <property type="nucleotide sequence ID" value="XM_031714233.1"/>
</dbReference>
<dbReference type="InterPro" id="IPR012349">
    <property type="entry name" value="Split_barrel_FMN-bd"/>
</dbReference>
<dbReference type="KEGG" id="aten:116304490"/>
<dbReference type="PANTHER" id="PTHR10851">
    <property type="entry name" value="PYRIDOXINE-5-PHOSPHATE OXIDASE"/>
    <property type="match status" value="1"/>
</dbReference>
<keyword evidence="14" id="KW-1185">Reference proteome</keyword>
<evidence type="ECO:0000259" key="12">
    <source>
        <dbReference type="Pfam" id="PF01243"/>
    </source>
</evidence>
<evidence type="ECO:0000256" key="6">
    <source>
        <dbReference type="ARBA" id="ARBA00011738"/>
    </source>
</evidence>
<dbReference type="GO" id="GO:0008615">
    <property type="term" value="P:pyridoxine biosynthetic process"/>
    <property type="evidence" value="ECO:0007669"/>
    <property type="project" value="UniProtKB-KW"/>
</dbReference>
<evidence type="ECO:0000256" key="3">
    <source>
        <dbReference type="ARBA" id="ARBA00004738"/>
    </source>
</evidence>
<dbReference type="EC" id="1.4.3.5" evidence="7"/>